<evidence type="ECO:0000256" key="1">
    <source>
        <dbReference type="SAM" id="MobiDB-lite"/>
    </source>
</evidence>
<organism evidence="2">
    <name type="scientific">uncultured Stenotrophomonas sp</name>
    <dbReference type="NCBI Taxonomy" id="165438"/>
    <lineage>
        <taxon>Bacteria</taxon>
        <taxon>Pseudomonadati</taxon>
        <taxon>Pseudomonadota</taxon>
        <taxon>Gammaproteobacteria</taxon>
        <taxon>Lysobacterales</taxon>
        <taxon>Lysobacteraceae</taxon>
        <taxon>Stenotrophomonas</taxon>
        <taxon>environmental samples</taxon>
    </lineage>
</organism>
<reference evidence="2" key="1">
    <citation type="submission" date="2016-03" db="EMBL/GenBank/DDBJ databases">
        <authorList>
            <person name="Ploux O."/>
        </authorList>
    </citation>
    <scope>NUCLEOTIDE SEQUENCE</scope>
    <source>
        <strain evidence="2">UC10</strain>
    </source>
</reference>
<evidence type="ECO:0000313" key="2">
    <source>
        <dbReference type="EMBL" id="SBV36777.1"/>
    </source>
</evidence>
<accession>A0A1Y5Q924</accession>
<sequence>MAAPQPPALPPALGPTPPEPVAAPAAPPVPKPRRTWPHIAAALLAISVLALWLRPKSEPAWVARCDTLSSAVNDALVSGDLTSADTNLAQARSLCRDERRDALAPLAEQLTRARELATACDTVVKRAETSLERHRPTQAQSQLAQQKSTCAGYSPYDALNERATGQAQQAASLIDDGSRQLQAGKLTTAEQSLARAVALDTQASGADRLRTALANARRQQADDAATPASTPTIVPAAPAVPSATDTLVAGLLRDGRDALARKNYAEAKSSARNALRLSPGNRAAGDLLQKAESAEQQALQDIVID</sequence>
<feature type="compositionally biased region" description="Pro residues" evidence="1">
    <location>
        <begin position="1"/>
        <end position="30"/>
    </location>
</feature>
<dbReference type="AlphaFoldDB" id="A0A1Y5Q924"/>
<dbReference type="EMBL" id="FLTS01000001">
    <property type="protein sequence ID" value="SBV36777.1"/>
    <property type="molecule type" value="Genomic_DNA"/>
</dbReference>
<feature type="region of interest" description="Disordered" evidence="1">
    <location>
        <begin position="1"/>
        <end position="32"/>
    </location>
</feature>
<protein>
    <submittedName>
        <fullName evidence="2">Uncharacterized protein</fullName>
    </submittedName>
</protein>
<gene>
    <name evidence="2" type="ORF">STPYR_11707</name>
</gene>
<proteinExistence type="predicted"/>
<feature type="region of interest" description="Disordered" evidence="1">
    <location>
        <begin position="216"/>
        <end position="237"/>
    </location>
</feature>
<name>A0A1Y5Q924_9GAMM</name>